<sequence>MHADFQLLDWQESGKDDKKPFDRLELLRDLLDRNYSSIIVTELPRGKVMWILSSDGDFLQGLTGTSSGKRIWLKPGKKYLFGRVQQDGITHTIDNRTISRKHLIIEVGKVKPGDGSHIHTRSKLIISDAGSRWGTTLDGTLITGESKELGSRDEYKLSLGRYPSVLRVKWCPIVLSFSFPTKQLKAKDPLAHARSQLEELDIKTVIPYIVGKTTHVVQSKRNTAKGLQALINGCYLVQDSFIERIRYAASPKNVEREESLSPLEEDFDNAWPDPTEDLPPRGNAPTELPDSAYKPNLDRINVFEGYTFVFSDKKRFEDLQGPISNGHGKALFYDVEPEKTKAEDVVDFLNKAAGVKGLACEQDGTGGVLFMQFSIKGHEEWSIALENKVAELTGQQPVEASDFLDAILRNNASQLYRRYEKPGDVQSTPPATVPNTDPDQIQDMSSGPSDTVLVEHSQNEARVLKRNKLKGYVPKFKNFDDGFDMESIPVYQLEEDGEGEGDAPVDSLHERVPSSVPSEGEGDDTVINLLPGTAAMKQRGIKRPLETKQVAPQLQKAKKPKLDLKEAARQRREEVDEAATARRKEDAISFQAIVEGMDLVQIQKLVTVEEMDVKPRQPHCNTLSDESRWDERWNGRQNFKKFRRKGNTEVAHRRRPIIVPLEEAKKKDFGIGDDYWGASSTPPERQRSPALSNNIESTVTSLEFPQPAAPAARSRPQKRSRDDEESDDGLRFRFRRKRQR</sequence>
<dbReference type="InterPro" id="IPR000253">
    <property type="entry name" value="FHA_dom"/>
</dbReference>
<dbReference type="GO" id="GO:0000724">
    <property type="term" value="P:double-strand break repair via homologous recombination"/>
    <property type="evidence" value="ECO:0007669"/>
    <property type="project" value="TreeGrafter"/>
</dbReference>
<dbReference type="PANTHER" id="PTHR12162:SF0">
    <property type="entry name" value="NIBRIN"/>
    <property type="match status" value="1"/>
</dbReference>
<dbReference type="Pfam" id="PF16508">
    <property type="entry name" value="NIBRIN_BRCT_II"/>
    <property type="match status" value="1"/>
</dbReference>
<evidence type="ECO:0000313" key="8">
    <source>
        <dbReference type="EMBL" id="OAL63893.1"/>
    </source>
</evidence>
<comment type="caution">
    <text evidence="8">The sequence shown here is derived from an EMBL/GenBank/DDBJ whole genome shotgun (WGS) entry which is preliminary data.</text>
</comment>
<dbReference type="GO" id="GO:0007095">
    <property type="term" value="P:mitotic G2 DNA damage checkpoint signaling"/>
    <property type="evidence" value="ECO:0007669"/>
    <property type="project" value="InterPro"/>
</dbReference>
<comment type="subcellular location">
    <subcellularLocation>
        <location evidence="1">Nucleus</location>
    </subcellularLocation>
</comment>
<dbReference type="Proteomes" id="UP000243015">
    <property type="component" value="Unassembled WGS sequence"/>
</dbReference>
<gene>
    <name evidence="8" type="ORF">A7C99_4545</name>
</gene>
<feature type="compositionally biased region" description="Low complexity" evidence="6">
    <location>
        <begin position="705"/>
        <end position="714"/>
    </location>
</feature>
<proteinExistence type="inferred from homology"/>
<feature type="region of interest" description="Disordered" evidence="6">
    <location>
        <begin position="256"/>
        <end position="291"/>
    </location>
</feature>
<dbReference type="GO" id="GO:0030870">
    <property type="term" value="C:Mre11 complex"/>
    <property type="evidence" value="ECO:0007669"/>
    <property type="project" value="InterPro"/>
</dbReference>
<keyword evidence="4" id="KW-0539">Nucleus</keyword>
<dbReference type="InterPro" id="IPR008984">
    <property type="entry name" value="SMAD_FHA_dom_sf"/>
</dbReference>
<evidence type="ECO:0000256" key="1">
    <source>
        <dbReference type="ARBA" id="ARBA00004123"/>
    </source>
</evidence>
<dbReference type="Gene3D" id="3.40.50.10980">
    <property type="entry name" value="Nibrin, BRCT2 domain"/>
    <property type="match status" value="1"/>
</dbReference>
<feature type="region of interest" description="Disordered" evidence="6">
    <location>
        <begin position="538"/>
        <end position="565"/>
    </location>
</feature>
<dbReference type="PROSITE" id="PS50006">
    <property type="entry name" value="FHA_DOMAIN"/>
    <property type="match status" value="1"/>
</dbReference>
<feature type="region of interest" description="Disordered" evidence="6">
    <location>
        <begin position="495"/>
        <end position="524"/>
    </location>
</feature>
<dbReference type="Gene3D" id="2.60.200.20">
    <property type="match status" value="1"/>
</dbReference>
<name>A0A178EWZ2_TRIRU</name>
<feature type="region of interest" description="Disordered" evidence="6">
    <location>
        <begin position="670"/>
        <end position="740"/>
    </location>
</feature>
<feature type="region of interest" description="Disordered" evidence="6">
    <location>
        <begin position="420"/>
        <end position="450"/>
    </location>
</feature>
<dbReference type="Pfam" id="PF00498">
    <property type="entry name" value="FHA"/>
    <property type="match status" value="1"/>
</dbReference>
<evidence type="ECO:0000313" key="9">
    <source>
        <dbReference type="Proteomes" id="UP000243015"/>
    </source>
</evidence>
<evidence type="ECO:0000256" key="3">
    <source>
        <dbReference type="ARBA" id="ARBA00023204"/>
    </source>
</evidence>
<feature type="domain" description="FHA" evidence="7">
    <location>
        <begin position="79"/>
        <end position="142"/>
    </location>
</feature>
<keyword evidence="2" id="KW-0227">DNA damage</keyword>
<reference evidence="8 9" key="1">
    <citation type="submission" date="2016-05" db="EMBL/GenBank/DDBJ databases">
        <title>Genome sequencing of Trichophyton rubrum CMCC(F)T1i isolated from hair.</title>
        <authorList>
            <person name="Zhan P."/>
            <person name="Tao Y."/>
            <person name="Liu W."/>
        </authorList>
    </citation>
    <scope>NUCLEOTIDE SEQUENCE [LARGE SCALE GENOMIC DNA]</scope>
    <source>
        <strain evidence="9">CMCC(F)T1i</strain>
    </source>
</reference>
<protein>
    <recommendedName>
        <fullName evidence="7">FHA domain-containing protein</fullName>
    </recommendedName>
</protein>
<dbReference type="EMBL" id="LHPM01000017">
    <property type="protein sequence ID" value="OAL63893.1"/>
    <property type="molecule type" value="Genomic_DNA"/>
</dbReference>
<evidence type="ECO:0000256" key="6">
    <source>
        <dbReference type="SAM" id="MobiDB-lite"/>
    </source>
</evidence>
<feature type="compositionally biased region" description="Polar residues" evidence="6">
    <location>
        <begin position="678"/>
        <end position="703"/>
    </location>
</feature>
<dbReference type="SUPFAM" id="SSF49879">
    <property type="entry name" value="SMAD/FHA domain"/>
    <property type="match status" value="1"/>
</dbReference>
<dbReference type="PANTHER" id="PTHR12162">
    <property type="entry name" value="NIBRIN-RELATED"/>
    <property type="match status" value="1"/>
</dbReference>
<comment type="similarity">
    <text evidence="5">Belongs to the Nibrin family.</text>
</comment>
<accession>A0A178EWZ2</accession>
<dbReference type="GO" id="GO:0003684">
    <property type="term" value="F:damaged DNA binding"/>
    <property type="evidence" value="ECO:0007669"/>
    <property type="project" value="TreeGrafter"/>
</dbReference>
<dbReference type="InterPro" id="IPR043014">
    <property type="entry name" value="Nibrin_BRCT2_sf"/>
</dbReference>
<feature type="compositionally biased region" description="Polar residues" evidence="6">
    <location>
        <begin position="425"/>
        <end position="449"/>
    </location>
</feature>
<evidence type="ECO:0000256" key="2">
    <source>
        <dbReference type="ARBA" id="ARBA00022763"/>
    </source>
</evidence>
<evidence type="ECO:0000259" key="7">
    <source>
        <dbReference type="PROSITE" id="PS50006"/>
    </source>
</evidence>
<evidence type="ECO:0000256" key="5">
    <source>
        <dbReference type="ARBA" id="ARBA00044757"/>
    </source>
</evidence>
<keyword evidence="3" id="KW-0234">DNA repair</keyword>
<evidence type="ECO:0000256" key="4">
    <source>
        <dbReference type="ARBA" id="ARBA00023242"/>
    </source>
</evidence>
<organism evidence="8 9">
    <name type="scientific">Trichophyton rubrum</name>
    <name type="common">Athlete's foot fungus</name>
    <name type="synonym">Epidermophyton rubrum</name>
    <dbReference type="NCBI Taxonomy" id="5551"/>
    <lineage>
        <taxon>Eukaryota</taxon>
        <taxon>Fungi</taxon>
        <taxon>Dikarya</taxon>
        <taxon>Ascomycota</taxon>
        <taxon>Pezizomycotina</taxon>
        <taxon>Eurotiomycetes</taxon>
        <taxon>Eurotiomycetidae</taxon>
        <taxon>Onygenales</taxon>
        <taxon>Arthrodermataceae</taxon>
        <taxon>Trichophyton</taxon>
    </lineage>
</organism>
<dbReference type="InterPro" id="IPR040227">
    <property type="entry name" value="Nibrin-rel"/>
</dbReference>
<dbReference type="VEuPathDB" id="FungiDB:TERG_05888"/>
<dbReference type="InterPro" id="IPR032429">
    <property type="entry name" value="Nibrin_BRCT2"/>
</dbReference>
<dbReference type="AlphaFoldDB" id="A0A178EWZ2"/>